<gene>
    <name evidence="2" type="ORF">AGRA3207_007723</name>
</gene>
<feature type="transmembrane region" description="Helical" evidence="1">
    <location>
        <begin position="93"/>
        <end position="114"/>
    </location>
</feature>
<feature type="transmembrane region" description="Helical" evidence="1">
    <location>
        <begin position="474"/>
        <end position="493"/>
    </location>
</feature>
<reference evidence="2" key="1">
    <citation type="submission" date="2020-07" db="EMBL/GenBank/DDBJ databases">
        <authorList>
            <person name="Tarantini F.S."/>
            <person name="Hong K.W."/>
            <person name="Chan K.G."/>
        </authorList>
    </citation>
    <scope>NUCLEOTIDE SEQUENCE</scope>
    <source>
        <strain evidence="2">32-07</strain>
    </source>
</reference>
<protein>
    <submittedName>
        <fullName evidence="2">ABC transporter permease</fullName>
    </submittedName>
</protein>
<keyword evidence="1" id="KW-1133">Transmembrane helix</keyword>
<keyword evidence="1" id="KW-0472">Membrane</keyword>
<feature type="transmembrane region" description="Helical" evidence="1">
    <location>
        <begin position="206"/>
        <end position="229"/>
    </location>
</feature>
<feature type="transmembrane region" description="Helical" evidence="1">
    <location>
        <begin position="355"/>
        <end position="377"/>
    </location>
</feature>
<feature type="transmembrane region" description="Helical" evidence="1">
    <location>
        <begin position="308"/>
        <end position="326"/>
    </location>
</feature>
<keyword evidence="1" id="KW-0812">Transmembrane</keyword>
<feature type="transmembrane region" description="Helical" evidence="1">
    <location>
        <begin position="447"/>
        <end position="467"/>
    </location>
</feature>
<name>A0ABX8R4W5_9ACTN</name>
<sequence>MTAVTATPLPVARPGRLAGTGLLLKIWLRRDRIMMPAWIYALTALVSSTVYGFKTGYDEPGALEKFARGINDNPSARALYGPVLNDHSAPAMAAWRVGATGTAMVAIMCVLLVVRHSRAEEESGRLELVGAGVLGRRAPLTAALLVAGSAAASLAVLAALVMIVFGAPVDGAVAFALSWLGAGLVFSGVAAVTAQLAETSRLANGLALAVLAASFLVRAVGDVGSAGWVSWLSPIGWAQRVRPFAGDHWAVLLLPLLAFALLATAAYALTERRDLGAGVLAASLGPDRAAPSLRGPLALAWRLQRGTLAAWAAGFFVYGLAIGGVADGVGDLVGDSDSAAKSIREMGGQQNLTDAFLTTAMGLMALLAAAYAVQGVLRLRAEESAQRLEPLLATAVGRLRWALAQLAVTVAGTAALLALTGVAVGLVHGTRSGDLGGQLPRVTAAALAQLPAVWVITAMTVLLFGLLPRFTSGGWGVLTVCVMLGQVGPVLNLPQAVLDVSPFTHTPKLPGGGFSALPLVSLTAVAMAAAAAGLLAFRRRDIG</sequence>
<proteinExistence type="predicted"/>
<evidence type="ECO:0000313" key="3">
    <source>
        <dbReference type="Proteomes" id="UP001049518"/>
    </source>
</evidence>
<evidence type="ECO:0000313" key="2">
    <source>
        <dbReference type="EMBL" id="QXJ26116.1"/>
    </source>
</evidence>
<accession>A0ABX8R4W5</accession>
<dbReference type="Proteomes" id="UP001049518">
    <property type="component" value="Chromosome"/>
</dbReference>
<feature type="transmembrane region" description="Helical" evidence="1">
    <location>
        <begin position="172"/>
        <end position="194"/>
    </location>
</feature>
<dbReference type="EMBL" id="CP059572">
    <property type="protein sequence ID" value="QXJ26116.1"/>
    <property type="molecule type" value="Genomic_DNA"/>
</dbReference>
<dbReference type="RefSeq" id="WP_231332345.1">
    <property type="nucleotide sequence ID" value="NZ_CP059572.1"/>
</dbReference>
<feature type="transmembrane region" description="Helical" evidence="1">
    <location>
        <begin position="513"/>
        <end position="537"/>
    </location>
</feature>
<feature type="transmembrane region" description="Helical" evidence="1">
    <location>
        <begin position="249"/>
        <end position="269"/>
    </location>
</feature>
<feature type="transmembrane region" description="Helical" evidence="1">
    <location>
        <begin position="142"/>
        <end position="166"/>
    </location>
</feature>
<keyword evidence="3" id="KW-1185">Reference proteome</keyword>
<feature type="transmembrane region" description="Helical" evidence="1">
    <location>
        <begin position="33"/>
        <end position="53"/>
    </location>
</feature>
<organism evidence="2 3">
    <name type="scientific">Actinomadura graeca</name>
    <dbReference type="NCBI Taxonomy" id="2750812"/>
    <lineage>
        <taxon>Bacteria</taxon>
        <taxon>Bacillati</taxon>
        <taxon>Actinomycetota</taxon>
        <taxon>Actinomycetes</taxon>
        <taxon>Streptosporangiales</taxon>
        <taxon>Thermomonosporaceae</taxon>
        <taxon>Actinomadura</taxon>
    </lineage>
</organism>
<evidence type="ECO:0000256" key="1">
    <source>
        <dbReference type="SAM" id="Phobius"/>
    </source>
</evidence>
<feature type="transmembrane region" description="Helical" evidence="1">
    <location>
        <begin position="406"/>
        <end position="427"/>
    </location>
</feature>